<proteinExistence type="predicted"/>
<dbReference type="EMBL" id="JAHLFJ010000117">
    <property type="protein sequence ID" value="MBU3857379.1"/>
    <property type="molecule type" value="Genomic_DNA"/>
</dbReference>
<organism evidence="1 2">
    <name type="scientific">Candidatus Phocaeicola excrementipullorum</name>
    <dbReference type="NCBI Taxonomy" id="2838731"/>
    <lineage>
        <taxon>Bacteria</taxon>
        <taxon>Pseudomonadati</taxon>
        <taxon>Bacteroidota</taxon>
        <taxon>Bacteroidia</taxon>
        <taxon>Bacteroidales</taxon>
        <taxon>Bacteroidaceae</taxon>
        <taxon>Phocaeicola</taxon>
    </lineage>
</organism>
<protein>
    <submittedName>
        <fullName evidence="1">Uncharacterized protein</fullName>
    </submittedName>
</protein>
<accession>A0A948TQA2</accession>
<dbReference type="Proteomes" id="UP000784286">
    <property type="component" value="Unassembled WGS sequence"/>
</dbReference>
<name>A0A948TQA2_9BACT</name>
<reference evidence="1" key="1">
    <citation type="journal article" date="2021" name="PeerJ">
        <title>Extensive microbial diversity within the chicken gut microbiome revealed by metagenomics and culture.</title>
        <authorList>
            <person name="Gilroy R."/>
            <person name="Ravi A."/>
            <person name="Getino M."/>
            <person name="Pursley I."/>
            <person name="Horton D.L."/>
            <person name="Alikhan N.F."/>
            <person name="Baker D."/>
            <person name="Gharbi K."/>
            <person name="Hall N."/>
            <person name="Watson M."/>
            <person name="Adriaenssens E.M."/>
            <person name="Foster-Nyarko E."/>
            <person name="Jarju S."/>
            <person name="Secka A."/>
            <person name="Antonio M."/>
            <person name="Oren A."/>
            <person name="Chaudhuri R.R."/>
            <person name="La Ragione R."/>
            <person name="Hildebrand F."/>
            <person name="Pallen M.J."/>
        </authorList>
    </citation>
    <scope>NUCLEOTIDE SEQUENCE</scope>
    <source>
        <strain evidence="1">8470</strain>
    </source>
</reference>
<evidence type="ECO:0000313" key="2">
    <source>
        <dbReference type="Proteomes" id="UP000784286"/>
    </source>
</evidence>
<gene>
    <name evidence="1" type="ORF">H9928_12765</name>
</gene>
<reference evidence="1" key="2">
    <citation type="submission" date="2021-04" db="EMBL/GenBank/DDBJ databases">
        <authorList>
            <person name="Gilroy R."/>
        </authorList>
    </citation>
    <scope>NUCLEOTIDE SEQUENCE</scope>
    <source>
        <strain evidence="1">8470</strain>
    </source>
</reference>
<sequence>MVLRFQFYAITLHKEKKNVLKKETFHRFFDPSSFFGKTARKGTLRDAIPQAARNILYLQIKNIYLQLKDIHLQPEHIYLQAGDAAYRRKKAFCTPAGKGLFFQT</sequence>
<evidence type="ECO:0000313" key="1">
    <source>
        <dbReference type="EMBL" id="MBU3857379.1"/>
    </source>
</evidence>
<dbReference type="AlphaFoldDB" id="A0A948TQA2"/>
<comment type="caution">
    <text evidence="1">The sequence shown here is derived from an EMBL/GenBank/DDBJ whole genome shotgun (WGS) entry which is preliminary data.</text>
</comment>